<reference evidence="2 3" key="1">
    <citation type="journal article" date="2023" name="Sci. Data">
        <title>Genome assembly of the Korean intertidal mud-creeper Batillaria attramentaria.</title>
        <authorList>
            <person name="Patra A.K."/>
            <person name="Ho P.T."/>
            <person name="Jun S."/>
            <person name="Lee S.J."/>
            <person name="Kim Y."/>
            <person name="Won Y.J."/>
        </authorList>
    </citation>
    <scope>NUCLEOTIDE SEQUENCE [LARGE SCALE GENOMIC DNA]</scope>
    <source>
        <strain evidence="2">Wonlab-2016</strain>
    </source>
</reference>
<comment type="caution">
    <text evidence="2">The sequence shown here is derived from an EMBL/GenBank/DDBJ whole genome shotgun (WGS) entry which is preliminary data.</text>
</comment>
<sequence>MYDTCSSFPRPIIGPILARNAAPSPVRQQTSEMAPVRKSKTGDARQNFHSKLGTLLVRTHLACNNTPRLSRLLRLLLDRLRSLSTIHSIPVNCDQILKIHLHHVKPLSVSHCNNRKLRLFSEIFVRTGC</sequence>
<organism evidence="2 3">
    <name type="scientific">Batillaria attramentaria</name>
    <dbReference type="NCBI Taxonomy" id="370345"/>
    <lineage>
        <taxon>Eukaryota</taxon>
        <taxon>Metazoa</taxon>
        <taxon>Spiralia</taxon>
        <taxon>Lophotrochozoa</taxon>
        <taxon>Mollusca</taxon>
        <taxon>Gastropoda</taxon>
        <taxon>Caenogastropoda</taxon>
        <taxon>Sorbeoconcha</taxon>
        <taxon>Cerithioidea</taxon>
        <taxon>Batillariidae</taxon>
        <taxon>Batillaria</taxon>
    </lineage>
</organism>
<dbReference type="EMBL" id="JACVVK020000004">
    <property type="protein sequence ID" value="KAK7507705.1"/>
    <property type="molecule type" value="Genomic_DNA"/>
</dbReference>
<evidence type="ECO:0000256" key="1">
    <source>
        <dbReference type="SAM" id="MobiDB-lite"/>
    </source>
</evidence>
<evidence type="ECO:0000313" key="2">
    <source>
        <dbReference type="EMBL" id="KAK7507705.1"/>
    </source>
</evidence>
<feature type="region of interest" description="Disordered" evidence="1">
    <location>
        <begin position="24"/>
        <end position="44"/>
    </location>
</feature>
<name>A0ABD0M872_9CAEN</name>
<evidence type="ECO:0000313" key="3">
    <source>
        <dbReference type="Proteomes" id="UP001519460"/>
    </source>
</evidence>
<dbReference type="Proteomes" id="UP001519460">
    <property type="component" value="Unassembled WGS sequence"/>
</dbReference>
<gene>
    <name evidence="2" type="ORF">BaRGS_00001640</name>
</gene>
<dbReference type="AlphaFoldDB" id="A0ABD0M872"/>
<keyword evidence="3" id="KW-1185">Reference proteome</keyword>
<proteinExistence type="predicted"/>
<accession>A0ABD0M872</accession>
<protein>
    <submittedName>
        <fullName evidence="2">Uncharacterized protein</fullName>
    </submittedName>
</protein>